<dbReference type="VEuPathDB" id="FungiDB:KRP23_3321"/>
<protein>
    <recommendedName>
        <fullName evidence="5">NADH dehydrogenase [ubiquinone] 1 beta subcomplex subunit 4</fullName>
    </recommendedName>
</protein>
<feature type="compositionally biased region" description="Low complexity" evidence="1">
    <location>
        <begin position="1"/>
        <end position="16"/>
    </location>
</feature>
<keyword evidence="2" id="KW-1133">Transmembrane helix</keyword>
<keyword evidence="2" id="KW-0812">Transmembrane</keyword>
<name>H3HBU0_PHYRM</name>
<dbReference type="RefSeq" id="XP_067747425.1">
    <property type="nucleotide sequence ID" value="XM_067888157.1"/>
</dbReference>
<reference evidence="3" key="2">
    <citation type="submission" date="2015-06" db="UniProtKB">
        <authorList>
            <consortium name="EnsemblProtists"/>
        </authorList>
    </citation>
    <scope>IDENTIFICATION</scope>
    <source>
        <strain evidence="3">Pr102</strain>
    </source>
</reference>
<evidence type="ECO:0000256" key="2">
    <source>
        <dbReference type="SAM" id="Phobius"/>
    </source>
</evidence>
<dbReference type="OrthoDB" id="58187at2759"/>
<feature type="transmembrane region" description="Helical" evidence="2">
    <location>
        <begin position="53"/>
        <end position="73"/>
    </location>
</feature>
<evidence type="ECO:0000313" key="4">
    <source>
        <dbReference type="Proteomes" id="UP000005238"/>
    </source>
</evidence>
<dbReference type="eggNOG" id="ENOG502SB7T">
    <property type="taxonomic scope" value="Eukaryota"/>
</dbReference>
<dbReference type="Proteomes" id="UP000005238">
    <property type="component" value="Unassembled WGS sequence"/>
</dbReference>
<reference evidence="4" key="1">
    <citation type="journal article" date="2006" name="Science">
        <title>Phytophthora genome sequences uncover evolutionary origins and mechanisms of pathogenesis.</title>
        <authorList>
            <person name="Tyler B.M."/>
            <person name="Tripathy S."/>
            <person name="Zhang X."/>
            <person name="Dehal P."/>
            <person name="Jiang R.H."/>
            <person name="Aerts A."/>
            <person name="Arredondo F.D."/>
            <person name="Baxter L."/>
            <person name="Bensasson D."/>
            <person name="Beynon J.L."/>
            <person name="Chapman J."/>
            <person name="Damasceno C.M."/>
            <person name="Dorrance A.E."/>
            <person name="Dou D."/>
            <person name="Dickerman A.W."/>
            <person name="Dubchak I.L."/>
            <person name="Garbelotto M."/>
            <person name="Gijzen M."/>
            <person name="Gordon S.G."/>
            <person name="Govers F."/>
            <person name="Grunwald N.J."/>
            <person name="Huang W."/>
            <person name="Ivors K.L."/>
            <person name="Jones R.W."/>
            <person name="Kamoun S."/>
            <person name="Krampis K."/>
            <person name="Lamour K.H."/>
            <person name="Lee M.K."/>
            <person name="McDonald W.H."/>
            <person name="Medina M."/>
            <person name="Meijer H.J."/>
            <person name="Nordberg E.K."/>
            <person name="Maclean D.J."/>
            <person name="Ospina-Giraldo M.D."/>
            <person name="Morris P.F."/>
            <person name="Phuntumart V."/>
            <person name="Putnam N.H."/>
            <person name="Rash S."/>
            <person name="Rose J.K."/>
            <person name="Sakihama Y."/>
            <person name="Salamov A.A."/>
            <person name="Savidor A."/>
            <person name="Scheuring C.F."/>
            <person name="Smith B.M."/>
            <person name="Sobral B.W."/>
            <person name="Terry A."/>
            <person name="Torto-Alalibo T.A."/>
            <person name="Win J."/>
            <person name="Xu Z."/>
            <person name="Zhang H."/>
            <person name="Grigoriev I.V."/>
            <person name="Rokhsar D.S."/>
            <person name="Boore J.L."/>
        </authorList>
    </citation>
    <scope>NUCLEOTIDE SEQUENCE [LARGE SCALE GENOMIC DNA]</scope>
    <source>
        <strain evidence="4">Pr102</strain>
    </source>
</reference>
<dbReference type="AlphaFoldDB" id="H3HBU0"/>
<feature type="region of interest" description="Disordered" evidence="1">
    <location>
        <begin position="1"/>
        <end position="34"/>
    </location>
</feature>
<sequence length="93" mass="10914">MLATTLRRAAAPTRALSQLQSQRRHGGSLSKNKHIENWNNWRGDSEKRFKFDAQFFTSVAAWGLIPYGLYYVMSVDERRKRDLRNGIPENFRQ</sequence>
<keyword evidence="2" id="KW-0472">Membrane</keyword>
<dbReference type="VEuPathDB" id="FungiDB:KRP22_3452"/>
<dbReference type="GeneID" id="94223973"/>
<organism evidence="3 4">
    <name type="scientific">Phytophthora ramorum</name>
    <name type="common">Sudden oak death agent</name>
    <dbReference type="NCBI Taxonomy" id="164328"/>
    <lineage>
        <taxon>Eukaryota</taxon>
        <taxon>Sar</taxon>
        <taxon>Stramenopiles</taxon>
        <taxon>Oomycota</taxon>
        <taxon>Peronosporomycetes</taxon>
        <taxon>Peronosporales</taxon>
        <taxon>Peronosporaceae</taxon>
        <taxon>Phytophthora</taxon>
    </lineage>
</organism>
<accession>H3HBU0</accession>
<evidence type="ECO:0008006" key="5">
    <source>
        <dbReference type="Google" id="ProtNLM"/>
    </source>
</evidence>
<dbReference type="OMA" id="PFGLYYV"/>
<evidence type="ECO:0000313" key="3">
    <source>
        <dbReference type="EnsemblProtists" id="Phyra94503"/>
    </source>
</evidence>
<dbReference type="InParanoid" id="H3HBU0"/>
<dbReference type="HOGENOM" id="CLU_186421_0_0_1"/>
<keyword evidence="4" id="KW-1185">Reference proteome</keyword>
<dbReference type="EnsemblProtists" id="Phyra94503">
    <property type="protein sequence ID" value="Phyra94503"/>
    <property type="gene ID" value="Phyra94503"/>
</dbReference>
<evidence type="ECO:0000256" key="1">
    <source>
        <dbReference type="SAM" id="MobiDB-lite"/>
    </source>
</evidence>
<dbReference type="EMBL" id="DS566015">
    <property type="status" value="NOT_ANNOTATED_CDS"/>
    <property type="molecule type" value="Genomic_DNA"/>
</dbReference>
<proteinExistence type="predicted"/>